<dbReference type="AlphaFoldDB" id="A0A6P1DUF9"/>
<dbReference type="InterPro" id="IPR036412">
    <property type="entry name" value="HAD-like_sf"/>
</dbReference>
<evidence type="ECO:0000313" key="2">
    <source>
        <dbReference type="Proteomes" id="UP000471640"/>
    </source>
</evidence>
<dbReference type="Proteomes" id="UP000471640">
    <property type="component" value="Unassembled WGS sequence"/>
</dbReference>
<dbReference type="InterPro" id="IPR023214">
    <property type="entry name" value="HAD_sf"/>
</dbReference>
<keyword evidence="2" id="KW-1185">Reference proteome</keyword>
<dbReference type="Gene3D" id="3.40.50.1000">
    <property type="entry name" value="HAD superfamily/HAD-like"/>
    <property type="match status" value="1"/>
</dbReference>
<accession>A0A6P1DUF9</accession>
<proteinExistence type="predicted"/>
<name>A0A6P1DUF9_9GAMM</name>
<evidence type="ECO:0000313" key="1">
    <source>
        <dbReference type="EMBL" id="NEX19682.1"/>
    </source>
</evidence>
<dbReference type="SUPFAM" id="SSF56784">
    <property type="entry name" value="HAD-like"/>
    <property type="match status" value="1"/>
</dbReference>
<gene>
    <name evidence="1" type="ORF">G3480_05025</name>
</gene>
<protein>
    <recommendedName>
        <fullName evidence="3">HAD family hydrolase</fullName>
    </recommendedName>
</protein>
<organism evidence="1 2">
    <name type="scientific">Thiorhodococcus mannitoliphagus</name>
    <dbReference type="NCBI Taxonomy" id="329406"/>
    <lineage>
        <taxon>Bacteria</taxon>
        <taxon>Pseudomonadati</taxon>
        <taxon>Pseudomonadota</taxon>
        <taxon>Gammaproteobacteria</taxon>
        <taxon>Chromatiales</taxon>
        <taxon>Chromatiaceae</taxon>
        <taxon>Thiorhodococcus</taxon>
    </lineage>
</organism>
<sequence length="443" mass="50202">MTPGKVYSFDIFDTLLTRRTATAQGVFCIMRHELRARSGLPLQMVEEFFEIRVSAERQARKLSDADEIDLDQIYAQIALRFPEVAVEQIEEVKRLELETETDLVIGVPRNIQRVHRLLDDGQRVILVCDIYLGEEDLRRLLRGVDARLADCPIYVSSRFKETKLSGALFRRVLKTEGLRPKQLVHYGHHPRADYKSPRALGIRATLDKTPLLSEIEHHYLEENNLFSQLVAGVSKTFRILHPDASPQAVVGASLAGPMFYGFILDVLARAQALGLTRLYFIARDGMVFHKIAQAIAREQGSDIELRYLYGSRRAFRLPSVFEITPREHRWLAERIPSLSLSMLVVLERLHAPVALTEHLVHRAVLVDQLRDAVVIGIQPQTQHPEHQDLPLRHPGTSGLGAHRTRAVGALGQHFGEDGEDTRAHRRVGVDELQPAQQPWDVIA</sequence>
<comment type="caution">
    <text evidence="1">The sequence shown here is derived from an EMBL/GenBank/DDBJ whole genome shotgun (WGS) entry which is preliminary data.</text>
</comment>
<dbReference type="EMBL" id="JAAIJR010000013">
    <property type="protein sequence ID" value="NEX19682.1"/>
    <property type="molecule type" value="Genomic_DNA"/>
</dbReference>
<evidence type="ECO:0008006" key="3">
    <source>
        <dbReference type="Google" id="ProtNLM"/>
    </source>
</evidence>
<reference evidence="1 2" key="2">
    <citation type="submission" date="2020-02" db="EMBL/GenBank/DDBJ databases">
        <title>Genome sequences of Thiorhodococcus mannitoliphagus and Thiorhodococcus minor, purple sulfur photosynthetic bacteria in the gammaproteobacterial family, Chromatiaceae.</title>
        <authorList>
            <person name="Aviles F.A."/>
            <person name="Meyer T.E."/>
            <person name="Kyndt J.A."/>
        </authorList>
    </citation>
    <scope>NUCLEOTIDE SEQUENCE [LARGE SCALE GENOMIC DNA]</scope>
    <source>
        <strain evidence="1 2">DSM 18266</strain>
    </source>
</reference>
<dbReference type="Gene3D" id="1.10.150.400">
    <property type="match status" value="1"/>
</dbReference>
<reference evidence="2" key="1">
    <citation type="journal article" date="2020" name="Microbiol. Resour. Announc.">
        <title>Draft Genome Sequences of Thiorhodococcus mannitoliphagus and Thiorhodococcus minor, Purple Sulfur Photosynthetic Bacteria in the Gammaproteobacterial Family Chromatiaceae.</title>
        <authorList>
            <person name="Aviles F.A."/>
            <person name="Meyer T.E."/>
            <person name="Kyndt J.A."/>
        </authorList>
    </citation>
    <scope>NUCLEOTIDE SEQUENCE [LARGE SCALE GENOMIC DNA]</scope>
    <source>
        <strain evidence="2">DSM 18266</strain>
    </source>
</reference>